<gene>
    <name evidence="8" type="ORF">P879_02427</name>
</gene>
<accession>A0A8T0DSP7</accession>
<evidence type="ECO:0000259" key="7">
    <source>
        <dbReference type="PROSITE" id="PS50835"/>
    </source>
</evidence>
<dbReference type="SMART" id="SM00408">
    <property type="entry name" value="IGc2"/>
    <property type="match status" value="2"/>
</dbReference>
<feature type="transmembrane region" description="Helical" evidence="6">
    <location>
        <begin position="1154"/>
        <end position="1179"/>
    </location>
</feature>
<keyword evidence="6" id="KW-1133">Transmembrane helix</keyword>
<keyword evidence="6" id="KW-0812">Transmembrane</keyword>
<dbReference type="InterPro" id="IPR036116">
    <property type="entry name" value="FN3_sf"/>
</dbReference>
<keyword evidence="9" id="KW-1185">Reference proteome</keyword>
<dbReference type="InterPro" id="IPR007110">
    <property type="entry name" value="Ig-like_dom"/>
</dbReference>
<evidence type="ECO:0000256" key="6">
    <source>
        <dbReference type="SAM" id="Phobius"/>
    </source>
</evidence>
<dbReference type="CDD" id="cd00063">
    <property type="entry name" value="FN3"/>
    <property type="match status" value="1"/>
</dbReference>
<keyword evidence="4" id="KW-0325">Glycoprotein</keyword>
<dbReference type="GO" id="GO:0005886">
    <property type="term" value="C:plasma membrane"/>
    <property type="evidence" value="ECO:0007669"/>
    <property type="project" value="TreeGrafter"/>
</dbReference>
<dbReference type="GO" id="GO:0098609">
    <property type="term" value="P:cell-cell adhesion"/>
    <property type="evidence" value="ECO:0007669"/>
    <property type="project" value="TreeGrafter"/>
</dbReference>
<dbReference type="PROSITE" id="PS50835">
    <property type="entry name" value="IG_LIKE"/>
    <property type="match status" value="3"/>
</dbReference>
<dbReference type="AlphaFoldDB" id="A0A8T0DSP7"/>
<evidence type="ECO:0000256" key="1">
    <source>
        <dbReference type="ARBA" id="ARBA00004479"/>
    </source>
</evidence>
<dbReference type="InterPro" id="IPR003598">
    <property type="entry name" value="Ig_sub2"/>
</dbReference>
<dbReference type="SMART" id="SM00060">
    <property type="entry name" value="FN3"/>
    <property type="match status" value="1"/>
</dbReference>
<sequence>MIDRNQSILLRCLLPGPPNAIDSVYVIWRFRHSTQPPPPANWAFMHQQDDLVRCPDPPKKCEFVNQYATALFRSELAKVNSAPQLNDADRRLIGLRQLHTLYIQHVSREFDGIFQCYVLINVEAIEERVSLQVLSPPKKSVIIQSIANTAEDQRSQLSNSSLLNIQYSESESVDVVENKPHSLYCLVSEANPKPIVTWFIYRHAKKDKYKLLTYVPNEYVSSTWQPFGEFVDIQQTTALSHSDNGAFLECHAANPAGQVTSKPVKLRVSYSTTLYIPQVRRSSTKGLACIATNLIGESRQELHYEVLYPPDVRVLPQVIANEGEQLEVACSVDANPPVDYIYWTYSPRNSEKDEGGLNEQRIFEGAILMIENVGQQDQGLYSCYAKSTQALPNLFTKDEYRNNQSLISWWHSKADRPATVKLSVRSPGFPSPMLYWFKYSLSEAGIQFSAMTSINWSHVMVNSFPSNSSTLTLHKPDLMDSGIYGCYARNPMGSGPPSFEPVSVEGRPFFLHEHPDEFTYLLNDLQTTDHEEKSTFNRIQLNESHGQVDQAQLIISPPAHLPDFTMNCTFLSNPQARVRWFYKPIHTNTATGEWFTLRPSVLGNNVKANVEIQLKMKSIKLFGVLGVFYTVSTLVIPSFPSAYILNDVINSWHLRSQIRCDDGEPEAEYYLPTQNPMSIWLHLAQLHQMESSYRYEISNKFGKMVKSSKVVLKHRPLTIPAPDDTLVYKQAGQSGPEGKRGTNVGPMLCQFFARPSVTEIQWWHQTDKGSKLLHKTQTLAAKAHLESNEDAIIISGSPALKPRAFNPSSNGANHLFTSIWNSVNTVYSGMWVRAEEHAEETSYICVAVNEVGNNSQRWKIKYPSGPSKIEAIRFLNTSFTSAVFTWKPGFHSTGLKSAPDNSAWFSFVKHADSSQIHGRLQKFFQHWESESYCAQRFSIELIDHGYQKSTRFMMDYVTDREPPAMHSAEKLTTKWSELPENRDHQMEFPPVHSTLINLTGLLPSHLYSVVVRGVNQWGEGTPSERTFFMTEKVDLHVPSGILLDMTRKAIRIPQANPALCAMVQVSKDNGNTWIPLRAPRTHPPKISINSLQSVPYHMDSTFASTWSICVPLSWNESIDLPLTMTGIYRLKICNLGSANECSEAIYPEQDLPTLMLLLIGAFCILTVCVLITLFIHFTWTRVRRERRRRFFLSNRTQPTSPSPSWFPVPVNPVPEDALGENPGTWESTGESCLFSTYVSDWNNFYAQDSTDHRSVNDADKMGELRKPVLHPTSAW</sequence>
<dbReference type="InterPro" id="IPR003961">
    <property type="entry name" value="FN3_dom"/>
</dbReference>
<dbReference type="SUPFAM" id="SSF48726">
    <property type="entry name" value="Immunoglobulin"/>
    <property type="match status" value="3"/>
</dbReference>
<evidence type="ECO:0000256" key="5">
    <source>
        <dbReference type="ARBA" id="ARBA00023319"/>
    </source>
</evidence>
<proteinExistence type="predicted"/>
<evidence type="ECO:0000313" key="8">
    <source>
        <dbReference type="EMBL" id="KAF8570945.1"/>
    </source>
</evidence>
<dbReference type="GO" id="GO:0050839">
    <property type="term" value="F:cell adhesion molecule binding"/>
    <property type="evidence" value="ECO:0007669"/>
    <property type="project" value="TreeGrafter"/>
</dbReference>
<dbReference type="PANTHER" id="PTHR11640">
    <property type="entry name" value="NEPHRIN"/>
    <property type="match status" value="1"/>
</dbReference>
<feature type="domain" description="Ig-like" evidence="7">
    <location>
        <begin position="310"/>
        <end position="408"/>
    </location>
</feature>
<dbReference type="InterPro" id="IPR036179">
    <property type="entry name" value="Ig-like_dom_sf"/>
</dbReference>
<keyword evidence="3" id="KW-1015">Disulfide bond</keyword>
<dbReference type="InterPro" id="IPR003599">
    <property type="entry name" value="Ig_sub"/>
</dbReference>
<keyword evidence="5" id="KW-0393">Immunoglobulin domain</keyword>
<dbReference type="SUPFAM" id="SSF49265">
    <property type="entry name" value="Fibronectin type III"/>
    <property type="match status" value="1"/>
</dbReference>
<evidence type="ECO:0000256" key="2">
    <source>
        <dbReference type="ARBA" id="ARBA00023136"/>
    </source>
</evidence>
<dbReference type="InterPro" id="IPR013783">
    <property type="entry name" value="Ig-like_fold"/>
</dbReference>
<dbReference type="Proteomes" id="UP000699462">
    <property type="component" value="Unassembled WGS sequence"/>
</dbReference>
<dbReference type="SMART" id="SM00409">
    <property type="entry name" value="IG"/>
    <property type="match status" value="4"/>
</dbReference>
<dbReference type="EMBL" id="JTDF01000806">
    <property type="protein sequence ID" value="KAF8570945.1"/>
    <property type="molecule type" value="Genomic_DNA"/>
</dbReference>
<evidence type="ECO:0000256" key="3">
    <source>
        <dbReference type="ARBA" id="ARBA00023157"/>
    </source>
</evidence>
<keyword evidence="2 6" id="KW-0472">Membrane</keyword>
<feature type="domain" description="Ig-like" evidence="7">
    <location>
        <begin position="137"/>
        <end position="307"/>
    </location>
</feature>
<dbReference type="GO" id="GO:0005911">
    <property type="term" value="C:cell-cell junction"/>
    <property type="evidence" value="ECO:0007669"/>
    <property type="project" value="TreeGrafter"/>
</dbReference>
<dbReference type="OrthoDB" id="6252736at2759"/>
<protein>
    <recommendedName>
        <fullName evidence="7">Ig-like domain-containing protein</fullName>
    </recommendedName>
</protein>
<evidence type="ECO:0000256" key="4">
    <source>
        <dbReference type="ARBA" id="ARBA00023180"/>
    </source>
</evidence>
<comment type="caution">
    <text evidence="8">The sequence shown here is derived from an EMBL/GenBank/DDBJ whole genome shotgun (WGS) entry which is preliminary data.</text>
</comment>
<reference evidence="8 9" key="1">
    <citation type="submission" date="2019-07" db="EMBL/GenBank/DDBJ databases">
        <title>Annotation for the trematode Paragonimus westermani.</title>
        <authorList>
            <person name="Choi Y.-J."/>
        </authorList>
    </citation>
    <scope>NUCLEOTIDE SEQUENCE [LARGE SCALE GENOMIC DNA]</scope>
    <source>
        <strain evidence="8">180907_Pwestermani</strain>
    </source>
</reference>
<name>A0A8T0DSP7_9TREM</name>
<organism evidence="8 9">
    <name type="scientific">Paragonimus westermani</name>
    <dbReference type="NCBI Taxonomy" id="34504"/>
    <lineage>
        <taxon>Eukaryota</taxon>
        <taxon>Metazoa</taxon>
        <taxon>Spiralia</taxon>
        <taxon>Lophotrochozoa</taxon>
        <taxon>Platyhelminthes</taxon>
        <taxon>Trematoda</taxon>
        <taxon>Digenea</taxon>
        <taxon>Plagiorchiida</taxon>
        <taxon>Troglotremata</taxon>
        <taxon>Troglotrematidae</taxon>
        <taxon>Paragonimus</taxon>
    </lineage>
</organism>
<dbReference type="PANTHER" id="PTHR11640:SF31">
    <property type="entry name" value="IRREGULAR CHIASM C-ROUGHEST PROTEIN-RELATED"/>
    <property type="match status" value="1"/>
</dbReference>
<dbReference type="CDD" id="cd00096">
    <property type="entry name" value="Ig"/>
    <property type="match status" value="1"/>
</dbReference>
<dbReference type="InterPro" id="IPR051275">
    <property type="entry name" value="Cell_adhesion_signaling"/>
</dbReference>
<evidence type="ECO:0000313" key="9">
    <source>
        <dbReference type="Proteomes" id="UP000699462"/>
    </source>
</evidence>
<feature type="domain" description="Ig-like" evidence="7">
    <location>
        <begin position="419"/>
        <end position="503"/>
    </location>
</feature>
<dbReference type="Gene3D" id="2.60.40.10">
    <property type="entry name" value="Immunoglobulins"/>
    <property type="match status" value="4"/>
</dbReference>
<dbReference type="Pfam" id="PF13927">
    <property type="entry name" value="Ig_3"/>
    <property type="match status" value="1"/>
</dbReference>
<comment type="subcellular location">
    <subcellularLocation>
        <location evidence="1">Membrane</location>
        <topology evidence="1">Single-pass type I membrane protein</topology>
    </subcellularLocation>
</comment>